<dbReference type="Proteomes" id="UP000664032">
    <property type="component" value="Unassembled WGS sequence"/>
</dbReference>
<comment type="caution">
    <text evidence="1">The sequence shown here is derived from an EMBL/GenBank/DDBJ whole genome shotgun (WGS) entry which is preliminary data.</text>
</comment>
<keyword evidence="2" id="KW-1185">Reference proteome</keyword>
<proteinExistence type="predicted"/>
<name>A0ACB8GGD1_PSICU</name>
<evidence type="ECO:0000313" key="2">
    <source>
        <dbReference type="Proteomes" id="UP000664032"/>
    </source>
</evidence>
<dbReference type="EMBL" id="JAFIQS020000013">
    <property type="protein sequence ID" value="KAH9474367.1"/>
    <property type="molecule type" value="Genomic_DNA"/>
</dbReference>
<evidence type="ECO:0000313" key="1">
    <source>
        <dbReference type="EMBL" id="KAH9474367.1"/>
    </source>
</evidence>
<accession>A0ACB8GGD1</accession>
<organism evidence="1 2">
    <name type="scientific">Psilocybe cubensis</name>
    <name type="common">Psychedelic mushroom</name>
    <name type="synonym">Stropharia cubensis</name>
    <dbReference type="NCBI Taxonomy" id="181762"/>
    <lineage>
        <taxon>Eukaryota</taxon>
        <taxon>Fungi</taxon>
        <taxon>Dikarya</taxon>
        <taxon>Basidiomycota</taxon>
        <taxon>Agaricomycotina</taxon>
        <taxon>Agaricomycetes</taxon>
        <taxon>Agaricomycetidae</taxon>
        <taxon>Agaricales</taxon>
        <taxon>Agaricineae</taxon>
        <taxon>Strophariaceae</taxon>
        <taxon>Psilocybe</taxon>
    </lineage>
</organism>
<gene>
    <name evidence="1" type="ORF">JR316_0012825</name>
</gene>
<protein>
    <submittedName>
        <fullName evidence="1">Uncharacterized protein</fullName>
    </submittedName>
</protein>
<sequence length="878" mass="95443">MDGDDNTEPRAVHVDKGKARAREPTERTPLLGSTSGILEDAVESSNSRQRGLRSQLLTVFVASFLICTVGLVLTILLAWSYASRASNLDPQAIIKNNLVFRGPDRIDVLNITKEGDIWLNIRGRVGLDAGSVIGVQSDENDNIFTDIWKSIGRWGVRALDVVSVNLTTISISPEYDPTIVLATLDIPPVEIPLSVEPPNDVSWLTPMSQPVRVQISSNHSLLLQFVKNSWKNGVLSVRTSVGQANIQGGSLNSYDWRRRFSSKLSNIRTPLQIKLPSLPGFPRPGRDMPPISQLITLKSFNVSSNDDQLNLQATASVINPAPPSFSLSVPSLPFTVSLPDTVAIALASVTTLPFSLTPQNATVSMSGEVLPISTKHFPVLSHFVSRYLSGESNTVLVSSDLISDVYMEADFPAPHPRPRILRDVTIRDMKIIPTGSQFLASGVVEGRLVLPTGITVGLEVFHVLPDLIIFDGEVPPSIDWHKKHSSAPDLPPEVPLPDPLPEKAFGHIRPDDWLVSVSVPVVPRPGEGKSYAISAKVVDVPVQVLPGRQKEFSNFVGKVIFGSGGATAGLSGSAAVNIAVAGLPLQGPGRKVGEIVLSGLPFQGNVQVGKKSFLVGEDHTLEHLFETLSWQPSLCMWNCDSANSVVRCSVVLGTQIAAHMITLGNIRVVDAASCLNDLHAPTVSKKGPNAQRRIVVATITALYLMCAVIFSMNWYSLNWTFVDNGETRETMFIASVQAPVWTFIIYVMLQFSLPIVADSLLIWRCFHIWGRSLRIISLPLFFLLSETGAIASYSAGQFWPQVVLPIIGGMAPTMVVARISMTSFDNTHLSTITHLSGLKFQSGRTRQDETSIDEEYVSSTEKIHGDSNTGSEPLPNRV</sequence>
<reference evidence="1" key="1">
    <citation type="submission" date="2021-10" db="EMBL/GenBank/DDBJ databases">
        <title>Psilocybe cubensis genome.</title>
        <authorList>
            <person name="Mckernan K.J."/>
            <person name="Crawford S."/>
            <person name="Trippe A."/>
            <person name="Kane L.T."/>
            <person name="Mclaughlin S."/>
        </authorList>
    </citation>
    <scope>NUCLEOTIDE SEQUENCE</scope>
    <source>
        <strain evidence="1">MGC-MH-2018</strain>
    </source>
</reference>